<dbReference type="SMART" id="SM00666">
    <property type="entry name" value="PB1"/>
    <property type="match status" value="3"/>
</dbReference>
<sequence length="872" mass="97996">MEELQNQSLSIPDFKNLMAPNPLSYAAHSSITDWHVFSDARQESEFAKPTSNFSNFITKNKIKAALEHFDFICFPSLVQFWSPTISQDQQELLHSSDLPFALRGLRKGICSFRKSCSDHRYNVRGDRCGPPGRVFRRRFPEFCPDLRCYFEEEFELKDLAMAAGIRGYLCLPVFEPGWNFCIGVVDILTIMDGSFYFANVIDKISASFKEVGLRCSDTFWPFDAKQLTYYNQLEYQGAKQYKLAVDEIQNVLDVLCRAYKLPFAQTWVATWGGTNEESFISTAKMEPNTSSTRFSSYQRDCNWFHLRKGQGIVWKALSSGACFCRDVTKLSIVDYALALSARKVGFMGGFAICLRTSYTRNLQYIIELFLPQNQTIYQQPWIFLTSLLDTMKQQFRTFKLRTGHEIGSDVHVAVLQTSEDDPHNLFVICKTMHAGESLENQANISQRTPAVPFPFDTRANNYRPETDKIRENTASSSPASKYYHNGKVVPSHDTTPKNTRNELNLQRIVQAEIGPTRTLSLGEVVSTNAPQKLSENNVIKVQDNLHSKRSISNNMEAASGMNGRKRSRVDRSAEKHIVKTIQQCSVSTTDEGHSSLSPLSPPGTSTENQGCIMTVKADFEGDVIKFIVPTVSGITKLKNEVVKRLNLGAATFEIKYQCEDNSWVVLDSDAKLWECVRGIRSSGPNTIKLSIMTIKMTVKASYKDDLIKFELPLSAGILELKNEMIKMLKLDDGSFEIKYTDEDNCPISLDSDAALQNCINTVKALQKTTLRLSIQPVGTQTSTSNECIAIVKATYGDDIIKFKFSASSGIMNLKDEVTKRLTLEAASFVVKYLDEFGNEVVVDGDAALTNYMTRMASLGTVKISLHCIDQPA</sequence>
<feature type="region of interest" description="Disordered" evidence="1">
    <location>
        <begin position="587"/>
        <end position="607"/>
    </location>
</feature>
<dbReference type="SUPFAM" id="SSF54277">
    <property type="entry name" value="CAD &amp; PB1 domains"/>
    <property type="match status" value="3"/>
</dbReference>
<feature type="domain" description="PB1" evidence="2">
    <location>
        <begin position="612"/>
        <end position="694"/>
    </location>
</feature>
<name>A0ABD1GV68_SALDI</name>
<dbReference type="EMBL" id="JBEAFC010000007">
    <property type="protein sequence ID" value="KAL1548041.1"/>
    <property type="molecule type" value="Genomic_DNA"/>
</dbReference>
<evidence type="ECO:0000256" key="1">
    <source>
        <dbReference type="SAM" id="MobiDB-lite"/>
    </source>
</evidence>
<dbReference type="Pfam" id="PF22922">
    <property type="entry name" value="GAF_NLP"/>
    <property type="match status" value="1"/>
</dbReference>
<dbReference type="Pfam" id="PF00564">
    <property type="entry name" value="PB1"/>
    <property type="match status" value="3"/>
</dbReference>
<feature type="region of interest" description="Disordered" evidence="1">
    <location>
        <begin position="470"/>
        <end position="499"/>
    </location>
</feature>
<proteinExistence type="predicted"/>
<organism evidence="3 4">
    <name type="scientific">Salvia divinorum</name>
    <name type="common">Maria pastora</name>
    <name type="synonym">Diviner's sage</name>
    <dbReference type="NCBI Taxonomy" id="28513"/>
    <lineage>
        <taxon>Eukaryota</taxon>
        <taxon>Viridiplantae</taxon>
        <taxon>Streptophyta</taxon>
        <taxon>Embryophyta</taxon>
        <taxon>Tracheophyta</taxon>
        <taxon>Spermatophyta</taxon>
        <taxon>Magnoliopsida</taxon>
        <taxon>eudicotyledons</taxon>
        <taxon>Gunneridae</taxon>
        <taxon>Pentapetalae</taxon>
        <taxon>asterids</taxon>
        <taxon>lamiids</taxon>
        <taxon>Lamiales</taxon>
        <taxon>Lamiaceae</taxon>
        <taxon>Nepetoideae</taxon>
        <taxon>Mentheae</taxon>
        <taxon>Salviinae</taxon>
        <taxon>Salvia</taxon>
        <taxon>Salvia subgen. Calosphace</taxon>
    </lineage>
</organism>
<gene>
    <name evidence="3" type="ORF">AAHA92_16324</name>
</gene>
<dbReference type="InterPro" id="IPR055081">
    <property type="entry name" value="NLP1-9_GAF"/>
</dbReference>
<dbReference type="PANTHER" id="PTHR32002">
    <property type="entry name" value="PROTEIN NLP8"/>
    <property type="match status" value="1"/>
</dbReference>
<evidence type="ECO:0000259" key="2">
    <source>
        <dbReference type="PROSITE" id="PS51745"/>
    </source>
</evidence>
<evidence type="ECO:0000313" key="3">
    <source>
        <dbReference type="EMBL" id="KAL1548041.1"/>
    </source>
</evidence>
<keyword evidence="4" id="KW-1185">Reference proteome</keyword>
<dbReference type="InterPro" id="IPR000270">
    <property type="entry name" value="PB1_dom"/>
</dbReference>
<accession>A0ABD1GV68</accession>
<comment type="caution">
    <text evidence="3">The sequence shown here is derived from an EMBL/GenBank/DDBJ whole genome shotgun (WGS) entry which is preliminary data.</text>
</comment>
<dbReference type="InterPro" id="IPR053793">
    <property type="entry name" value="PB1-like"/>
</dbReference>
<dbReference type="PROSITE" id="PS51745">
    <property type="entry name" value="PB1"/>
    <property type="match status" value="2"/>
</dbReference>
<dbReference type="PANTHER" id="PTHR32002:SF62">
    <property type="entry name" value="PROTEIN NLP6-LIKE ISOFORM X1"/>
    <property type="match status" value="1"/>
</dbReference>
<dbReference type="InterPro" id="IPR045012">
    <property type="entry name" value="NLP"/>
</dbReference>
<dbReference type="Gene3D" id="3.10.20.90">
    <property type="entry name" value="Phosphatidylinositol 3-kinase Catalytic Subunit, Chain A, domain 1"/>
    <property type="match status" value="3"/>
</dbReference>
<reference evidence="3 4" key="1">
    <citation type="submission" date="2024-06" db="EMBL/GenBank/DDBJ databases">
        <title>A chromosome level genome sequence of Diviner's sage (Salvia divinorum).</title>
        <authorList>
            <person name="Ford S.A."/>
            <person name="Ro D.-K."/>
            <person name="Ness R.W."/>
            <person name="Phillips M.A."/>
        </authorList>
    </citation>
    <scope>NUCLEOTIDE SEQUENCE [LARGE SCALE GENOMIC DNA]</scope>
    <source>
        <strain evidence="3">SAF-2024a</strain>
        <tissue evidence="3">Leaf</tissue>
    </source>
</reference>
<feature type="domain" description="PB1" evidence="2">
    <location>
        <begin position="695"/>
        <end position="777"/>
    </location>
</feature>
<evidence type="ECO:0000313" key="4">
    <source>
        <dbReference type="Proteomes" id="UP001567538"/>
    </source>
</evidence>
<dbReference type="AlphaFoldDB" id="A0ABD1GV68"/>
<protein>
    <submittedName>
        <fullName evidence="3">Protein NLP7-like isoform X1</fullName>
    </submittedName>
</protein>
<dbReference type="Proteomes" id="UP001567538">
    <property type="component" value="Unassembled WGS sequence"/>
</dbReference>